<feature type="compositionally biased region" description="Basic and acidic residues" evidence="8">
    <location>
        <begin position="54"/>
        <end position="70"/>
    </location>
</feature>
<dbReference type="Pfam" id="PF09787">
    <property type="entry name" value="Golgin_A5"/>
    <property type="match status" value="1"/>
</dbReference>
<evidence type="ECO:0000256" key="7">
    <source>
        <dbReference type="SAM" id="Coils"/>
    </source>
</evidence>
<protein>
    <recommendedName>
        <fullName evidence="12">Golgin candidate 2</fullName>
    </recommendedName>
</protein>
<keyword evidence="4" id="KW-0333">Golgi apparatus</keyword>
<dbReference type="Proteomes" id="UP000030687">
    <property type="component" value="Unassembled WGS sequence"/>
</dbReference>
<dbReference type="STRING" id="85681.V4TWC5"/>
<evidence type="ECO:0000256" key="5">
    <source>
        <dbReference type="ARBA" id="ARBA00023054"/>
    </source>
</evidence>
<dbReference type="FunCoup" id="V4TWC5">
    <property type="interactions" value="703"/>
</dbReference>
<feature type="compositionally biased region" description="Polar residues" evidence="8">
    <location>
        <begin position="72"/>
        <end position="89"/>
    </location>
</feature>
<keyword evidence="11" id="KW-1185">Reference proteome</keyword>
<dbReference type="AlphaFoldDB" id="V4TWC5"/>
<feature type="region of interest" description="Disordered" evidence="8">
    <location>
        <begin position="225"/>
        <end position="287"/>
    </location>
</feature>
<dbReference type="OrthoDB" id="248903at2759"/>
<feature type="region of interest" description="Disordered" evidence="8">
    <location>
        <begin position="22"/>
        <end position="211"/>
    </location>
</feature>
<feature type="compositionally biased region" description="Basic and acidic residues" evidence="8">
    <location>
        <begin position="28"/>
        <end position="37"/>
    </location>
</feature>
<keyword evidence="3 9" id="KW-1133">Transmembrane helix</keyword>
<feature type="compositionally biased region" description="Basic and acidic residues" evidence="8">
    <location>
        <begin position="188"/>
        <end position="205"/>
    </location>
</feature>
<dbReference type="eggNOG" id="ENOG502QVAS">
    <property type="taxonomic scope" value="Eukaryota"/>
</dbReference>
<accession>V4TWC5</accession>
<evidence type="ECO:0000256" key="1">
    <source>
        <dbReference type="ARBA" id="ARBA00004394"/>
    </source>
</evidence>
<evidence type="ECO:0000256" key="4">
    <source>
        <dbReference type="ARBA" id="ARBA00023034"/>
    </source>
</evidence>
<dbReference type="InterPro" id="IPR019177">
    <property type="entry name" value="Golgin_subfamily_A_member_5"/>
</dbReference>
<feature type="transmembrane region" description="Helical" evidence="9">
    <location>
        <begin position="593"/>
        <end position="611"/>
    </location>
</feature>
<dbReference type="OMA" id="TTMMETM"/>
<evidence type="ECO:0000256" key="2">
    <source>
        <dbReference type="ARBA" id="ARBA00022692"/>
    </source>
</evidence>
<dbReference type="Gramene" id="ESR64883">
    <property type="protein sequence ID" value="ESR64883"/>
    <property type="gene ID" value="CICLE_v10007731mg"/>
</dbReference>
<dbReference type="PANTHER" id="PTHR13815">
    <property type="entry name" value="GOLGIN-84"/>
    <property type="match status" value="1"/>
</dbReference>
<feature type="compositionally biased region" description="Polar residues" evidence="8">
    <location>
        <begin position="173"/>
        <end position="184"/>
    </location>
</feature>
<organism evidence="10 11">
    <name type="scientific">Citrus clementina</name>
    <name type="common">Clementine</name>
    <name type="synonym">Citrus deliciosa x Citrus sinensis</name>
    <dbReference type="NCBI Taxonomy" id="85681"/>
    <lineage>
        <taxon>Eukaryota</taxon>
        <taxon>Viridiplantae</taxon>
        <taxon>Streptophyta</taxon>
        <taxon>Embryophyta</taxon>
        <taxon>Tracheophyta</taxon>
        <taxon>Spermatophyta</taxon>
        <taxon>Magnoliopsida</taxon>
        <taxon>eudicotyledons</taxon>
        <taxon>Gunneridae</taxon>
        <taxon>Pentapetalae</taxon>
        <taxon>rosids</taxon>
        <taxon>malvids</taxon>
        <taxon>Sapindales</taxon>
        <taxon>Rutaceae</taxon>
        <taxon>Aurantioideae</taxon>
        <taxon>Citrus</taxon>
    </lineage>
</organism>
<sequence>MAHWISNKLKVAETFLQQIDQQAAESLGKGDKPRSEDPQIDGPSKSSGSVSLKDQLKKRTQEINDYRGKLQSDPNVKNVYNRNNSFTSSKETKHKSTLTDSDWTELLGTPDKGLSLGNVRKDERRRQGGTLGNRNRKINKNSSLIKSGWSKVNGGNKPSDGDESGSSGRSSSVELQNDGKNINGQDVKPQDGRSKENDDVKKNSRLEMVSVPGKVDAFSDVKIGMNDVDGRLPSNIRGNHKSNEGIRASVLNDSKRGSSSTSEDGSDSNSDSSSSESESEREREERRKLREKILAEKAAAKAGDAIKERENMVARLEGEKQSLEKILEERAKQQVKEASELQTSMMETMDAVELEKQRHNNTRMEALQLLAKLETANADLARALAAAQKKLEMETNQVAELRQQTELKEVAHEELSQRNSNTHQTGIYLKRLAASKGVEFEREILEAEYTFIADKIIQLEDKAKKLEGNIEMTRKEIEDPTEVEIELKRRLGQLTDHLIQKQAQVEALSSEKATLAFRIEAVSRLLDENKPVTGSSSRDLEFGAWDLSQSNLRPLFEEKIRSGKKHIGSLLKQLDSIFLAGVVFLRRNPIAKLWSLVYLVCLHLWVIYILLSHSQSSAEARSGAVFSLENINNTASL</sequence>
<keyword evidence="2 9" id="KW-0812">Transmembrane</keyword>
<evidence type="ECO:0000256" key="9">
    <source>
        <dbReference type="SAM" id="Phobius"/>
    </source>
</evidence>
<dbReference type="GO" id="GO:0007030">
    <property type="term" value="P:Golgi organization"/>
    <property type="evidence" value="ECO:0007669"/>
    <property type="project" value="InterPro"/>
</dbReference>
<dbReference type="GO" id="GO:0000139">
    <property type="term" value="C:Golgi membrane"/>
    <property type="evidence" value="ECO:0007669"/>
    <property type="project" value="UniProtKB-SubCell"/>
</dbReference>
<gene>
    <name evidence="10" type="ORF">CICLE_v10007731mg</name>
</gene>
<dbReference type="EMBL" id="KI535697">
    <property type="protein sequence ID" value="ESR64883.1"/>
    <property type="molecule type" value="Genomic_DNA"/>
</dbReference>
<name>V4TWC5_CITCL</name>
<evidence type="ECO:0000256" key="8">
    <source>
        <dbReference type="SAM" id="MobiDB-lite"/>
    </source>
</evidence>
<dbReference type="GO" id="GO:0031985">
    <property type="term" value="C:Golgi cisterna"/>
    <property type="evidence" value="ECO:0007669"/>
    <property type="project" value="TreeGrafter"/>
</dbReference>
<feature type="compositionally biased region" description="Low complexity" evidence="8">
    <location>
        <begin position="257"/>
        <end position="276"/>
    </location>
</feature>
<evidence type="ECO:0000256" key="3">
    <source>
        <dbReference type="ARBA" id="ARBA00022989"/>
    </source>
</evidence>
<keyword evidence="5 7" id="KW-0175">Coiled coil</keyword>
<feature type="compositionally biased region" description="Basic and acidic residues" evidence="8">
    <location>
        <begin position="278"/>
        <end position="287"/>
    </location>
</feature>
<feature type="coiled-coil region" evidence="7">
    <location>
        <begin position="442"/>
        <end position="476"/>
    </location>
</feature>
<dbReference type="PANTHER" id="PTHR13815:SF5">
    <property type="entry name" value="GOLGIN CANDIDATE 2"/>
    <property type="match status" value="1"/>
</dbReference>
<evidence type="ECO:0000313" key="10">
    <source>
        <dbReference type="EMBL" id="ESR64883.1"/>
    </source>
</evidence>
<evidence type="ECO:0008006" key="12">
    <source>
        <dbReference type="Google" id="ProtNLM"/>
    </source>
</evidence>
<reference evidence="10 11" key="1">
    <citation type="submission" date="2013-10" db="EMBL/GenBank/DDBJ databases">
        <authorList>
            <consortium name="International Citrus Genome Consortium"/>
            <person name="Jenkins J."/>
            <person name="Schmutz J."/>
            <person name="Prochnik S."/>
            <person name="Rokhsar D."/>
            <person name="Gmitter F."/>
            <person name="Ollitrault P."/>
            <person name="Machado M."/>
            <person name="Talon M."/>
            <person name="Wincker P."/>
            <person name="Jaillon O."/>
            <person name="Morgante M."/>
        </authorList>
    </citation>
    <scope>NUCLEOTIDE SEQUENCE</scope>
    <source>
        <strain evidence="11">cv. Clemenules</strain>
    </source>
</reference>
<evidence type="ECO:0000256" key="6">
    <source>
        <dbReference type="ARBA" id="ARBA00023136"/>
    </source>
</evidence>
<keyword evidence="6 9" id="KW-0472">Membrane</keyword>
<comment type="subcellular location">
    <subcellularLocation>
        <location evidence="1">Golgi apparatus membrane</location>
    </subcellularLocation>
</comment>
<dbReference type="InParanoid" id="V4TWC5"/>
<evidence type="ECO:0000313" key="11">
    <source>
        <dbReference type="Proteomes" id="UP000030687"/>
    </source>
</evidence>
<dbReference type="KEGG" id="cic:CICLE_v10007731mg"/>
<dbReference type="GO" id="GO:0000301">
    <property type="term" value="P:retrograde transport, vesicle recycling within Golgi"/>
    <property type="evidence" value="ECO:0007669"/>
    <property type="project" value="TreeGrafter"/>
</dbReference>
<proteinExistence type="predicted"/>
<dbReference type="SMR" id="V4TWC5"/>